<dbReference type="PANTHER" id="PTHR14469">
    <property type="entry name" value="SARCOMA ANTIGEN NY-SAR-23"/>
    <property type="match status" value="1"/>
</dbReference>
<comment type="similarity">
    <text evidence="1">Belongs to the PC-esterase family.</text>
</comment>
<protein>
    <submittedName>
        <fullName evidence="2">Family with sequence similarity 113</fullName>
    </submittedName>
</protein>
<dbReference type="AlphaFoldDB" id="A0A8C2EQT8"/>
<evidence type="ECO:0000313" key="2">
    <source>
        <dbReference type="Ensembl" id="ENSCCRP00020044666.1"/>
    </source>
</evidence>
<dbReference type="Ensembl" id="ENSCCRT00020048717.1">
    <property type="protein sequence ID" value="ENSCCRP00020044666.1"/>
    <property type="gene ID" value="ENSCCRG00020019866.1"/>
</dbReference>
<evidence type="ECO:0000313" key="3">
    <source>
        <dbReference type="Proteomes" id="UP000694701"/>
    </source>
</evidence>
<name>A0A8C2EQT8_CYPCA</name>
<evidence type="ECO:0000256" key="1">
    <source>
        <dbReference type="ARBA" id="ARBA00037957"/>
    </source>
</evidence>
<sequence length="266" mass="31143">EAEVRTSPVTQRSAKQLLHNKFIVVLGDSIQRSVYKDLVLMLRRDAYLSGEFSFEQDCLVEGGRLGEMNNGTAYKEVRQYRTDHHLIRFYFVTRVFSRYMESILTDFETGMKPDLVIVNSCVWDISRPFCLQKAWWVTKKLFDVIEANYFGATLADEYGFDVLDFHFQFRFSLQHRMQDGVHWNAVAHRQITCLLLEHVAQAWGVELPDPGEKCWLSWLSLVSCSRIKVQNTVSFYNFEKEVGFGWVLEYFLFFFASLSVPSKQFT</sequence>
<dbReference type="SUPFAM" id="SSF52266">
    <property type="entry name" value="SGNH hydrolase"/>
    <property type="match status" value="1"/>
</dbReference>
<accession>A0A8C2EQT8</accession>
<organism evidence="2 3">
    <name type="scientific">Cyprinus carpio</name>
    <name type="common">Common carp</name>
    <dbReference type="NCBI Taxonomy" id="7962"/>
    <lineage>
        <taxon>Eukaryota</taxon>
        <taxon>Metazoa</taxon>
        <taxon>Chordata</taxon>
        <taxon>Craniata</taxon>
        <taxon>Vertebrata</taxon>
        <taxon>Euteleostomi</taxon>
        <taxon>Actinopterygii</taxon>
        <taxon>Neopterygii</taxon>
        <taxon>Teleostei</taxon>
        <taxon>Ostariophysi</taxon>
        <taxon>Cypriniformes</taxon>
        <taxon>Cyprinidae</taxon>
        <taxon>Cyprininae</taxon>
        <taxon>Cyprinus</taxon>
    </lineage>
</organism>
<reference evidence="2" key="1">
    <citation type="submission" date="2025-08" db="UniProtKB">
        <authorList>
            <consortium name="Ensembl"/>
        </authorList>
    </citation>
    <scope>IDENTIFICATION</scope>
</reference>
<dbReference type="Proteomes" id="UP000694701">
    <property type="component" value="Unplaced"/>
</dbReference>
<proteinExistence type="inferred from homology"/>
<dbReference type="PANTHER" id="PTHR14469:SF0">
    <property type="entry name" value="FAMILY WITH SEQUENCE SIMILARITY 113"/>
    <property type="match status" value="1"/>
</dbReference>